<dbReference type="RefSeq" id="WP_264288154.1">
    <property type="nucleotide sequence ID" value="NZ_JAOZEV010000015.1"/>
</dbReference>
<accession>A0A9X3HMJ4</accession>
<evidence type="ECO:0000313" key="2">
    <source>
        <dbReference type="EMBL" id="MCV9933954.1"/>
    </source>
</evidence>
<sequence>MGLINSILGKKDIAIKSYADFWNWFEKNEKDFFKAVMSKGENIEKDFFDKLSPKLGELKEGYFFLAGMTNDTTAELVLTADGNIKNIVFVEELVNAAPDLPNWKFTALKPAVEINNLGIQMNGCTFDKDNLFFYSNDENEFPDKIDITIVHLDCTKEIESTITNGTFIFLDNYLGELHFTENIDSINVIGSADATKELVPIEKLKDFLIWRQKEFVEKYEGIRHDTENDGYANLEATLNNGMPLMAVINSTLFEWDAKPSHPWIVSIKIGYNGEDNNGFPDNETFNLLNEIEDDFLMVKLKDSEGYLNLGRETADSLREIYFACKDFRKPSIVLEEIKNQFGSQVDIEYEIYKDKYWESFSRFMN</sequence>
<dbReference type="Proteomes" id="UP001151133">
    <property type="component" value="Unassembled WGS sequence"/>
</dbReference>
<evidence type="ECO:0000313" key="3">
    <source>
        <dbReference type="Proteomes" id="UP001151133"/>
    </source>
</evidence>
<name>A0A9X3HMJ4_9FLAO</name>
<protein>
    <submittedName>
        <fullName evidence="2">DUF695 domain-containing protein</fullName>
    </submittedName>
</protein>
<dbReference type="InterPro" id="IPR016097">
    <property type="entry name" value="DUF695"/>
</dbReference>
<proteinExistence type="predicted"/>
<reference evidence="2" key="1">
    <citation type="submission" date="2022-10" db="EMBL/GenBank/DDBJ databases">
        <title>Two novel species of Flavobacterium.</title>
        <authorList>
            <person name="Liu Q."/>
            <person name="Xin Y.-H."/>
        </authorList>
    </citation>
    <scope>NUCLEOTIDE SEQUENCE</scope>
    <source>
        <strain evidence="2">LS1R47</strain>
    </source>
</reference>
<feature type="domain" description="DUF695" evidence="1">
    <location>
        <begin position="239"/>
        <end position="363"/>
    </location>
</feature>
<dbReference type="EMBL" id="JAOZEV010000015">
    <property type="protein sequence ID" value="MCV9933954.1"/>
    <property type="molecule type" value="Genomic_DNA"/>
</dbReference>
<organism evidence="2 3">
    <name type="scientific">Flavobacterium frigoritolerans</name>
    <dbReference type="NCBI Taxonomy" id="2987686"/>
    <lineage>
        <taxon>Bacteria</taxon>
        <taxon>Pseudomonadati</taxon>
        <taxon>Bacteroidota</taxon>
        <taxon>Flavobacteriia</taxon>
        <taxon>Flavobacteriales</taxon>
        <taxon>Flavobacteriaceae</taxon>
        <taxon>Flavobacterium</taxon>
    </lineage>
</organism>
<gene>
    <name evidence="2" type="ORF">OIU80_16850</name>
</gene>
<comment type="caution">
    <text evidence="2">The sequence shown here is derived from an EMBL/GenBank/DDBJ whole genome shotgun (WGS) entry which is preliminary data.</text>
</comment>
<keyword evidence="3" id="KW-1185">Reference proteome</keyword>
<dbReference type="Pfam" id="PF05117">
    <property type="entry name" value="DUF695"/>
    <property type="match status" value="1"/>
</dbReference>
<evidence type="ECO:0000259" key="1">
    <source>
        <dbReference type="Pfam" id="PF05117"/>
    </source>
</evidence>
<dbReference type="AlphaFoldDB" id="A0A9X3HMJ4"/>